<evidence type="ECO:0000256" key="1">
    <source>
        <dbReference type="SAM" id="Phobius"/>
    </source>
</evidence>
<sequence length="59" mass="5910">MVWFLMAAGLAAAGGCFCYGRRRKGEGARACRRIALVALVMALVFAAALAGGAAGGPIP</sequence>
<feature type="transmembrane region" description="Helical" evidence="1">
    <location>
        <begin position="34"/>
        <end position="54"/>
    </location>
</feature>
<proteinExistence type="predicted"/>
<organism evidence="2 3">
    <name type="scientific">Gehongia tenuis</name>
    <dbReference type="NCBI Taxonomy" id="2763655"/>
    <lineage>
        <taxon>Bacteria</taxon>
        <taxon>Bacillati</taxon>
        <taxon>Bacillota</taxon>
        <taxon>Clostridia</taxon>
        <taxon>Christensenellales</taxon>
        <taxon>Christensenellaceae</taxon>
        <taxon>Gehongia</taxon>
    </lineage>
</organism>
<dbReference type="EMBL" id="JACRSR010000001">
    <property type="protein sequence ID" value="MBC8530655.1"/>
    <property type="molecule type" value="Genomic_DNA"/>
</dbReference>
<accession>A0A926D5C3</accession>
<dbReference type="RefSeq" id="WP_249314625.1">
    <property type="nucleotide sequence ID" value="NZ_JACRSR010000001.1"/>
</dbReference>
<protein>
    <submittedName>
        <fullName evidence="2">Uncharacterized protein</fullName>
    </submittedName>
</protein>
<name>A0A926D5C3_9FIRM</name>
<keyword evidence="3" id="KW-1185">Reference proteome</keyword>
<keyword evidence="1" id="KW-0812">Transmembrane</keyword>
<comment type="caution">
    <text evidence="2">The sequence shown here is derived from an EMBL/GenBank/DDBJ whole genome shotgun (WGS) entry which is preliminary data.</text>
</comment>
<dbReference type="AlphaFoldDB" id="A0A926D5C3"/>
<keyword evidence="1" id="KW-0472">Membrane</keyword>
<evidence type="ECO:0000313" key="3">
    <source>
        <dbReference type="Proteomes" id="UP000623172"/>
    </source>
</evidence>
<keyword evidence="1" id="KW-1133">Transmembrane helix</keyword>
<reference evidence="2" key="1">
    <citation type="submission" date="2020-08" db="EMBL/GenBank/DDBJ databases">
        <title>Genome public.</title>
        <authorList>
            <person name="Liu C."/>
            <person name="Sun Q."/>
        </authorList>
    </citation>
    <scope>NUCLEOTIDE SEQUENCE</scope>
    <source>
        <strain evidence="2">NSJ-53</strain>
    </source>
</reference>
<gene>
    <name evidence="2" type="ORF">H8696_02175</name>
</gene>
<evidence type="ECO:0000313" key="2">
    <source>
        <dbReference type="EMBL" id="MBC8530655.1"/>
    </source>
</evidence>
<dbReference type="Proteomes" id="UP000623172">
    <property type="component" value="Unassembled WGS sequence"/>
</dbReference>